<evidence type="ECO:0000256" key="3">
    <source>
        <dbReference type="ARBA" id="ARBA00022692"/>
    </source>
</evidence>
<keyword evidence="7" id="KW-0413">Isomerase</keyword>
<sequence>MLPEYTLLTVIGIIVVVLVELLVVRSGIFRRPAYWLALLICLGFQVPVDGWLTKLSNPIVLYHPDQMLGLRFPWDIPVEDFGFGFAMITTTLMVWQALKNRQTLTDENQKQQTNKADAPHEAQ</sequence>
<protein>
    <submittedName>
        <fullName evidence="10">Lycopene cyclase domain-containing protein</fullName>
    </submittedName>
</protein>
<keyword evidence="6 8" id="KW-0472">Membrane</keyword>
<evidence type="ECO:0000256" key="1">
    <source>
        <dbReference type="ARBA" id="ARBA00004141"/>
    </source>
</evidence>
<evidence type="ECO:0000313" key="11">
    <source>
        <dbReference type="Proteomes" id="UP001219037"/>
    </source>
</evidence>
<evidence type="ECO:0000256" key="7">
    <source>
        <dbReference type="ARBA" id="ARBA00023235"/>
    </source>
</evidence>
<evidence type="ECO:0000256" key="5">
    <source>
        <dbReference type="ARBA" id="ARBA00022989"/>
    </source>
</evidence>
<dbReference type="RefSeq" id="WP_278156401.1">
    <property type="nucleotide sequence ID" value="NZ_CP121252.1"/>
</dbReference>
<comment type="pathway">
    <text evidence="2">Carotenoid biosynthesis.</text>
</comment>
<feature type="transmembrane region" description="Helical" evidence="8">
    <location>
        <begin position="81"/>
        <end position="98"/>
    </location>
</feature>
<evidence type="ECO:0000256" key="8">
    <source>
        <dbReference type="SAM" id="Phobius"/>
    </source>
</evidence>
<dbReference type="InterPro" id="IPR017825">
    <property type="entry name" value="Lycopene_cyclase_dom"/>
</dbReference>
<evidence type="ECO:0000313" key="10">
    <source>
        <dbReference type="EMBL" id="WFP15556.1"/>
    </source>
</evidence>
<evidence type="ECO:0000256" key="2">
    <source>
        <dbReference type="ARBA" id="ARBA00004829"/>
    </source>
</evidence>
<accession>A0ABY8H3G4</accession>
<evidence type="ECO:0000256" key="6">
    <source>
        <dbReference type="ARBA" id="ARBA00023136"/>
    </source>
</evidence>
<dbReference type="NCBIfam" id="TIGR03462">
    <property type="entry name" value="CarR_dom_SF"/>
    <property type="match status" value="1"/>
</dbReference>
<dbReference type="EMBL" id="CP121252">
    <property type="protein sequence ID" value="WFP15556.1"/>
    <property type="molecule type" value="Genomic_DNA"/>
</dbReference>
<reference evidence="10 11" key="1">
    <citation type="submission" date="2023-04" db="EMBL/GenBank/DDBJ databases">
        <title>Funneling lignin-derived compounds into biodiesel using alkali-halophilic Citricoccus sp. P2.</title>
        <authorList>
            <person name="Luo C.-B."/>
        </authorList>
    </citation>
    <scope>NUCLEOTIDE SEQUENCE [LARGE SCALE GENOMIC DNA]</scope>
    <source>
        <strain evidence="10 11">P2</strain>
    </source>
</reference>
<dbReference type="Proteomes" id="UP001219037">
    <property type="component" value="Chromosome"/>
</dbReference>
<proteinExistence type="predicted"/>
<organism evidence="10 11">
    <name type="scientific">Citricoccus muralis</name>
    <dbReference type="NCBI Taxonomy" id="169134"/>
    <lineage>
        <taxon>Bacteria</taxon>
        <taxon>Bacillati</taxon>
        <taxon>Actinomycetota</taxon>
        <taxon>Actinomycetes</taxon>
        <taxon>Micrococcales</taxon>
        <taxon>Micrococcaceae</taxon>
        <taxon>Citricoccus</taxon>
    </lineage>
</organism>
<comment type="subcellular location">
    <subcellularLocation>
        <location evidence="1">Membrane</location>
        <topology evidence="1">Multi-pass membrane protein</topology>
    </subcellularLocation>
</comment>
<keyword evidence="11" id="KW-1185">Reference proteome</keyword>
<name>A0ABY8H3G4_9MICC</name>
<keyword evidence="3 8" id="KW-0812">Transmembrane</keyword>
<keyword evidence="4" id="KW-0125">Carotenoid biosynthesis</keyword>
<dbReference type="Pfam" id="PF18916">
    <property type="entry name" value="Lycopene_cyc"/>
    <property type="match status" value="1"/>
</dbReference>
<feature type="domain" description="Lycopene cyclase" evidence="9">
    <location>
        <begin position="5"/>
        <end position="95"/>
    </location>
</feature>
<evidence type="ECO:0000259" key="9">
    <source>
        <dbReference type="Pfam" id="PF18916"/>
    </source>
</evidence>
<feature type="transmembrane region" description="Helical" evidence="8">
    <location>
        <begin position="33"/>
        <end position="52"/>
    </location>
</feature>
<keyword evidence="5 8" id="KW-1133">Transmembrane helix</keyword>
<gene>
    <name evidence="10" type="ORF">P8192_09050</name>
</gene>
<feature type="transmembrane region" description="Helical" evidence="8">
    <location>
        <begin position="6"/>
        <end position="24"/>
    </location>
</feature>
<evidence type="ECO:0000256" key="4">
    <source>
        <dbReference type="ARBA" id="ARBA00022746"/>
    </source>
</evidence>